<protein>
    <submittedName>
        <fullName evidence="2">Uncharacterized protein</fullName>
    </submittedName>
</protein>
<feature type="region of interest" description="Disordered" evidence="1">
    <location>
        <begin position="73"/>
        <end position="110"/>
    </location>
</feature>
<dbReference type="EMBL" id="JAPZBU010000011">
    <property type="protein sequence ID" value="KAJ5379500.1"/>
    <property type="molecule type" value="Genomic_DNA"/>
</dbReference>
<dbReference type="GeneID" id="81376236"/>
<organism evidence="2 3">
    <name type="scientific">Penicillium cosmopolitanum</name>
    <dbReference type="NCBI Taxonomy" id="1131564"/>
    <lineage>
        <taxon>Eukaryota</taxon>
        <taxon>Fungi</taxon>
        <taxon>Dikarya</taxon>
        <taxon>Ascomycota</taxon>
        <taxon>Pezizomycotina</taxon>
        <taxon>Eurotiomycetes</taxon>
        <taxon>Eurotiomycetidae</taxon>
        <taxon>Eurotiales</taxon>
        <taxon>Aspergillaceae</taxon>
        <taxon>Penicillium</taxon>
    </lineage>
</organism>
<name>A0A9W9SK98_9EURO</name>
<accession>A0A9W9SK98</accession>
<feature type="compositionally biased region" description="Acidic residues" evidence="1">
    <location>
        <begin position="81"/>
        <end position="102"/>
    </location>
</feature>
<dbReference type="OrthoDB" id="10037289at2759"/>
<proteinExistence type="predicted"/>
<reference evidence="2" key="2">
    <citation type="journal article" date="2023" name="IMA Fungus">
        <title>Comparative genomic study of the Penicillium genus elucidates a diverse pangenome and 15 lateral gene transfer events.</title>
        <authorList>
            <person name="Petersen C."/>
            <person name="Sorensen T."/>
            <person name="Nielsen M.R."/>
            <person name="Sondergaard T.E."/>
            <person name="Sorensen J.L."/>
            <person name="Fitzpatrick D.A."/>
            <person name="Frisvad J.C."/>
            <person name="Nielsen K.L."/>
        </authorList>
    </citation>
    <scope>NUCLEOTIDE SEQUENCE</scope>
    <source>
        <strain evidence="2">IBT 29677</strain>
    </source>
</reference>
<evidence type="ECO:0000313" key="3">
    <source>
        <dbReference type="Proteomes" id="UP001147747"/>
    </source>
</evidence>
<dbReference type="RefSeq" id="XP_056483286.1">
    <property type="nucleotide sequence ID" value="XM_056637256.1"/>
</dbReference>
<reference evidence="2" key="1">
    <citation type="submission" date="2022-12" db="EMBL/GenBank/DDBJ databases">
        <authorList>
            <person name="Petersen C."/>
        </authorList>
    </citation>
    <scope>NUCLEOTIDE SEQUENCE</scope>
    <source>
        <strain evidence="2">IBT 29677</strain>
    </source>
</reference>
<evidence type="ECO:0000313" key="2">
    <source>
        <dbReference type="EMBL" id="KAJ5379500.1"/>
    </source>
</evidence>
<dbReference type="AlphaFoldDB" id="A0A9W9SK98"/>
<comment type="caution">
    <text evidence="2">The sequence shown here is derived from an EMBL/GenBank/DDBJ whole genome shotgun (WGS) entry which is preliminary data.</text>
</comment>
<evidence type="ECO:0000256" key="1">
    <source>
        <dbReference type="SAM" id="MobiDB-lite"/>
    </source>
</evidence>
<keyword evidence="3" id="KW-1185">Reference proteome</keyword>
<feature type="region of interest" description="Disordered" evidence="1">
    <location>
        <begin position="1"/>
        <end position="50"/>
    </location>
</feature>
<dbReference type="Proteomes" id="UP001147747">
    <property type="component" value="Unassembled WGS sequence"/>
</dbReference>
<gene>
    <name evidence="2" type="ORF">N7509_012619</name>
</gene>
<sequence>MPPKRKSTDAVQSAEAQKRARSGQDTAPSKLELPRNLRLTPGSTTSDADIAWTKLWKDPAKAFEYVSIAPLHYGNKSTPGDDGEDFEDEDEEDEDEGEDEEGTFLGAKPLDKSSDNSWIITHAGFEKCASAQRLCITRDPDGLAMYTFNDHYGYGTLELVENFMLDFDLAKSNWKEQWTLCEALGLFIRHGSADAMMQIDDSEGAETISRLIKTMFLTMLATLERNSVLKPDSEIKNLGHMMALWLRLSEDPSSIFGVLQESAGTRRLGRDLDPLKKVVLVKANKVKLPAPDAKKNDPWNWAKALRDYERNYTISILGFASRQVGGDQLDVSAWTSKRRAMCAFDEKDPITEEVRNSLKPPGGGPQ</sequence>